<evidence type="ECO:0000256" key="1">
    <source>
        <dbReference type="ARBA" id="ARBA00004141"/>
    </source>
</evidence>
<evidence type="ECO:0000256" key="8">
    <source>
        <dbReference type="ARBA" id="ARBA00023136"/>
    </source>
</evidence>
<evidence type="ECO:0000256" key="9">
    <source>
        <dbReference type="ARBA" id="ARBA00023201"/>
    </source>
</evidence>
<dbReference type="Gene3D" id="1.10.287.820">
    <property type="entry name" value="Acid-sensing ion channel domain"/>
    <property type="match status" value="1"/>
</dbReference>
<dbReference type="EMBL" id="RCHS01000410">
    <property type="protein sequence ID" value="RMX58985.1"/>
    <property type="molecule type" value="Genomic_DNA"/>
</dbReference>
<evidence type="ECO:0000313" key="13">
    <source>
        <dbReference type="EMBL" id="RMX58985.1"/>
    </source>
</evidence>
<proteinExistence type="inferred from homology"/>
<sequence>MSTKWREFASNTTVHGLRYVYESPSRVLRFVWLILLLLSIAWYLFFAQQSIALYFSRPVNIEYTEVVPESGNLTFPAVTICNLNRFVKRKIYMPYDEEDFHKLGLNLSSCAAVRKVITNMTCGQALLCSHERYGVEVIEDCNKTKKRIVDALNSTKEAVFNPEKFLGAYGHEFEEMFTYYCTFATKEECKSADFFPNLIQGGRCFTFNSGENGTIVRNTSVAGSSGGLAVVLDVRTDEVTISEFSRGLRVIIHEQGEYLSMDHHGFNVFPGSHTLVRVTAIQGHRLKSPYKTNCTERVLPGIPHYSRDACIIQCLANKTVEMCGCKLVGVPLPSRAPVCTFQHQYCFTKTRESFNAYHCFCGLPCQEVDYRIQVSTSEFPDHGAAKILHQRYGYNKSMEYQRKNLVFLQIGFQYQGYTVMEERASYGIESLLGDLGGNMGLFLGCSILTLFEFGDLLWKILKFKENRVKKIDSAGREKSETDMVATKWRKFVSDTTVHGLRYVFESPSRLRRLIWLLLLLGAIAIDIYFLIESIEKYSSKPFNTEFTEVVPENGEISFPAVTICNLNRFVKRKINMFENDENFHKMGLNLSACEVTSKVNKSLSCGQALMCAFEPFGWAIAENCNMTIRQRIISALNRTKEPIFNPEEFVETFGHDFAEMFLYYCRFSVSQDCTSADFHPTLTKNGRCFTFNSGKNGTKVRSTRRAGVSGGLSVILDVQAYENTVSEFSRGLRVVVHDPGAIVNLDKGFNVFPGSHALARIAAIKHERLPYPYKSDCTRRVLPNITRYSRDGCFIQCKANVTLKRCGCREIGAPVPSNSPVCSFQHHFCEKQKAESYNPFNCSCDIPCEETEYMTQVSYSQFPDDGASKILKYKHAYNKSVEYQRGNLVFLQVGYQRHGYTLMRESPSYKIGSLMGDIGGNMGLFLGCSLLTIFEFFDLAWNILEYRANKNRNIAQEQMGNEGQQPVEQMCLVGVNRF</sequence>
<keyword evidence="8 12" id="KW-0472">Membrane</keyword>
<evidence type="ECO:0000256" key="4">
    <source>
        <dbReference type="ARBA" id="ARBA00022692"/>
    </source>
</evidence>
<feature type="transmembrane region" description="Helical" evidence="12">
    <location>
        <begin position="922"/>
        <end position="944"/>
    </location>
</feature>
<gene>
    <name evidence="13" type="ORF">pdam_00023430</name>
</gene>
<evidence type="ECO:0000256" key="2">
    <source>
        <dbReference type="ARBA" id="ARBA00022448"/>
    </source>
</evidence>
<keyword evidence="9 11" id="KW-0739">Sodium transport</keyword>
<evidence type="ECO:0000313" key="14">
    <source>
        <dbReference type="Proteomes" id="UP000275408"/>
    </source>
</evidence>
<comment type="similarity">
    <text evidence="11">Belongs to the amiloride-sensitive sodium channel (TC 1.A.6) family.</text>
</comment>
<dbReference type="GO" id="GO:0005886">
    <property type="term" value="C:plasma membrane"/>
    <property type="evidence" value="ECO:0007669"/>
    <property type="project" value="TreeGrafter"/>
</dbReference>
<keyword evidence="6" id="KW-0915">Sodium</keyword>
<evidence type="ECO:0000256" key="5">
    <source>
        <dbReference type="ARBA" id="ARBA00022989"/>
    </source>
</evidence>
<dbReference type="Gene3D" id="2.60.470.10">
    <property type="entry name" value="Acid-sensing ion channels like domains"/>
    <property type="match status" value="2"/>
</dbReference>
<dbReference type="Gene3D" id="1.10.287.770">
    <property type="entry name" value="YojJ-like"/>
    <property type="match status" value="1"/>
</dbReference>
<protein>
    <submittedName>
        <fullName evidence="13">Uncharacterized protein</fullName>
    </submittedName>
</protein>
<accession>A0A3M6UZ91</accession>
<dbReference type="Pfam" id="PF00858">
    <property type="entry name" value="ASC"/>
    <property type="match status" value="2"/>
</dbReference>
<evidence type="ECO:0000256" key="7">
    <source>
        <dbReference type="ARBA" id="ARBA00023065"/>
    </source>
</evidence>
<keyword evidence="14" id="KW-1185">Reference proteome</keyword>
<evidence type="ECO:0000256" key="12">
    <source>
        <dbReference type="SAM" id="Phobius"/>
    </source>
</evidence>
<organism evidence="13 14">
    <name type="scientific">Pocillopora damicornis</name>
    <name type="common">Cauliflower coral</name>
    <name type="synonym">Millepora damicornis</name>
    <dbReference type="NCBI Taxonomy" id="46731"/>
    <lineage>
        <taxon>Eukaryota</taxon>
        <taxon>Metazoa</taxon>
        <taxon>Cnidaria</taxon>
        <taxon>Anthozoa</taxon>
        <taxon>Hexacorallia</taxon>
        <taxon>Scleractinia</taxon>
        <taxon>Astrocoeniina</taxon>
        <taxon>Pocilloporidae</taxon>
        <taxon>Pocillopora</taxon>
    </lineage>
</organism>
<evidence type="ECO:0000256" key="6">
    <source>
        <dbReference type="ARBA" id="ARBA00023053"/>
    </source>
</evidence>
<dbReference type="PRINTS" id="PR01078">
    <property type="entry name" value="AMINACHANNEL"/>
</dbReference>
<evidence type="ECO:0000256" key="10">
    <source>
        <dbReference type="ARBA" id="ARBA00023303"/>
    </source>
</evidence>
<evidence type="ECO:0000256" key="11">
    <source>
        <dbReference type="RuleBase" id="RU000679"/>
    </source>
</evidence>
<dbReference type="Proteomes" id="UP000275408">
    <property type="component" value="Unassembled WGS sequence"/>
</dbReference>
<feature type="transmembrane region" description="Helical" evidence="12">
    <location>
        <begin position="27"/>
        <end position="46"/>
    </location>
</feature>
<dbReference type="InterPro" id="IPR001873">
    <property type="entry name" value="ENaC"/>
</dbReference>
<comment type="caution">
    <text evidence="13">The sequence shown here is derived from an EMBL/GenBank/DDBJ whole genome shotgun (WGS) entry which is preliminary data.</text>
</comment>
<feature type="transmembrane region" description="Helical" evidence="12">
    <location>
        <begin position="513"/>
        <end position="531"/>
    </location>
</feature>
<keyword evidence="4 11" id="KW-0812">Transmembrane</keyword>
<feature type="transmembrane region" description="Helical" evidence="12">
    <location>
        <begin position="439"/>
        <end position="461"/>
    </location>
</feature>
<dbReference type="GO" id="GO:0015280">
    <property type="term" value="F:ligand-gated sodium channel activity"/>
    <property type="evidence" value="ECO:0007669"/>
    <property type="project" value="TreeGrafter"/>
</dbReference>
<comment type="subcellular location">
    <subcellularLocation>
        <location evidence="1">Membrane</location>
        <topology evidence="1">Multi-pass membrane protein</topology>
    </subcellularLocation>
</comment>
<evidence type="ECO:0000256" key="3">
    <source>
        <dbReference type="ARBA" id="ARBA00022461"/>
    </source>
</evidence>
<keyword evidence="7 11" id="KW-0406">Ion transport</keyword>
<reference evidence="13 14" key="1">
    <citation type="journal article" date="2018" name="Sci. Rep.">
        <title>Comparative analysis of the Pocillopora damicornis genome highlights role of immune system in coral evolution.</title>
        <authorList>
            <person name="Cunning R."/>
            <person name="Bay R.A."/>
            <person name="Gillette P."/>
            <person name="Baker A.C."/>
            <person name="Traylor-Knowles N."/>
        </authorList>
    </citation>
    <scope>NUCLEOTIDE SEQUENCE [LARGE SCALE GENOMIC DNA]</scope>
    <source>
        <strain evidence="13">RSMAS</strain>
        <tissue evidence="13">Whole animal</tissue>
    </source>
</reference>
<keyword evidence="2 11" id="KW-0813">Transport</keyword>
<keyword evidence="3 11" id="KW-0894">Sodium channel</keyword>
<name>A0A3M6UZ91_POCDA</name>
<keyword evidence="5 12" id="KW-1133">Transmembrane helix</keyword>
<dbReference type="OrthoDB" id="6502088at2759"/>
<keyword evidence="10 11" id="KW-0407">Ion channel</keyword>
<dbReference type="AlphaFoldDB" id="A0A3M6UZ91"/>
<dbReference type="PANTHER" id="PTHR11690">
    <property type="entry name" value="AMILORIDE-SENSITIVE SODIUM CHANNEL-RELATED"/>
    <property type="match status" value="1"/>
</dbReference>
<dbReference type="PANTHER" id="PTHR11690:SF296">
    <property type="entry name" value="DEGENERIN-LIKE PROTEIN DEL-10"/>
    <property type="match status" value="1"/>
</dbReference>
<feature type="non-terminal residue" evidence="13">
    <location>
        <position position="978"/>
    </location>
</feature>